<feature type="domain" description="FAD-binding FR-type" evidence="1">
    <location>
        <begin position="3"/>
        <end position="107"/>
    </location>
</feature>
<protein>
    <submittedName>
        <fullName evidence="2">FAD-dependent oxidoreductase</fullName>
    </submittedName>
</protein>
<dbReference type="AlphaFoldDB" id="A0A7G8BIU2"/>
<dbReference type="InterPro" id="IPR001709">
    <property type="entry name" value="Flavoprot_Pyr_Nucl_cyt_Rdtase"/>
</dbReference>
<keyword evidence="3" id="KW-1185">Reference proteome</keyword>
<proteinExistence type="predicted"/>
<dbReference type="Pfam" id="PF00970">
    <property type="entry name" value="FAD_binding_6"/>
    <property type="match status" value="1"/>
</dbReference>
<gene>
    <name evidence="2" type="ORF">H7849_00030</name>
</gene>
<dbReference type="PRINTS" id="PR00371">
    <property type="entry name" value="FPNCR"/>
</dbReference>
<name>A0A7G8BIU2_9BACT</name>
<dbReference type="SUPFAM" id="SSF63380">
    <property type="entry name" value="Riboflavin synthase domain-like"/>
    <property type="match status" value="1"/>
</dbReference>
<dbReference type="PROSITE" id="PS51384">
    <property type="entry name" value="FAD_FR"/>
    <property type="match status" value="1"/>
</dbReference>
<dbReference type="CDD" id="cd00322">
    <property type="entry name" value="FNR_like"/>
    <property type="match status" value="1"/>
</dbReference>
<accession>A0A7G8BIU2</accession>
<evidence type="ECO:0000313" key="2">
    <source>
        <dbReference type="EMBL" id="QNI32462.1"/>
    </source>
</evidence>
<dbReference type="RefSeq" id="WP_186743416.1">
    <property type="nucleotide sequence ID" value="NZ_CP060394.1"/>
</dbReference>
<dbReference type="GO" id="GO:0016491">
    <property type="term" value="F:oxidoreductase activity"/>
    <property type="evidence" value="ECO:0007669"/>
    <property type="project" value="InterPro"/>
</dbReference>
<reference evidence="2 3" key="1">
    <citation type="submission" date="2020-08" db="EMBL/GenBank/DDBJ databases">
        <title>Edaphobacter telluris sp. nov. and Acidobacterium dinghuensis sp. nov., two acidobacteria isolated from forest soil.</title>
        <authorList>
            <person name="Fu J."/>
            <person name="Qiu L."/>
        </authorList>
    </citation>
    <scope>NUCLEOTIDE SEQUENCE [LARGE SCALE GENOMIC DNA]</scope>
    <source>
        <strain evidence="2">4Y35</strain>
    </source>
</reference>
<dbReference type="Gene3D" id="3.40.50.80">
    <property type="entry name" value="Nucleotide-binding domain of ferredoxin-NADP reductase (FNR) module"/>
    <property type="match status" value="1"/>
</dbReference>
<evidence type="ECO:0000313" key="3">
    <source>
        <dbReference type="Proteomes" id="UP000515312"/>
    </source>
</evidence>
<dbReference type="PANTHER" id="PTHR47354">
    <property type="entry name" value="NADH OXIDOREDUCTASE HCR"/>
    <property type="match status" value="1"/>
</dbReference>
<dbReference type="InterPro" id="IPR050415">
    <property type="entry name" value="MRET"/>
</dbReference>
<dbReference type="KEGG" id="adin:H7849_00030"/>
<dbReference type="InterPro" id="IPR017938">
    <property type="entry name" value="Riboflavin_synthase-like_b-brl"/>
</dbReference>
<sequence length="258" mass="29598">MDRQLFTARLQQKLLLSEAAQCYHLEFSIDELSHFDFAAGQFISCVAVDDKGKTQTRAYSIASAPRANQFDLCINRVQNGFFSNLLCDLEPGQTLQIHGPHGLFMLRQPLTDSIFIATGTGIAPIRGFVEWLFPESGEDRSQGRPVWLVYGTRHEPQIYYRKYFEKVAAEHHNFHYLSTLSRPHDGWEGLHGYVQNHVAEIVTERARKHSEPVVTVAEPTGFDIHAYICGLNNMVSANREKLKELGWQRKQIIFERYD</sequence>
<dbReference type="Pfam" id="PF00175">
    <property type="entry name" value="NAD_binding_1"/>
    <property type="match status" value="1"/>
</dbReference>
<organism evidence="2 3">
    <name type="scientific">Alloacidobacterium dinghuense</name>
    <dbReference type="NCBI Taxonomy" id="2763107"/>
    <lineage>
        <taxon>Bacteria</taxon>
        <taxon>Pseudomonadati</taxon>
        <taxon>Acidobacteriota</taxon>
        <taxon>Terriglobia</taxon>
        <taxon>Terriglobales</taxon>
        <taxon>Acidobacteriaceae</taxon>
        <taxon>Alloacidobacterium</taxon>
    </lineage>
</organism>
<evidence type="ECO:0000259" key="1">
    <source>
        <dbReference type="PROSITE" id="PS51384"/>
    </source>
</evidence>
<dbReference type="Proteomes" id="UP000515312">
    <property type="component" value="Chromosome"/>
</dbReference>
<dbReference type="Gene3D" id="2.40.30.10">
    <property type="entry name" value="Translation factors"/>
    <property type="match status" value="1"/>
</dbReference>
<dbReference type="InterPro" id="IPR017927">
    <property type="entry name" value="FAD-bd_FR_type"/>
</dbReference>
<dbReference type="InterPro" id="IPR008333">
    <property type="entry name" value="Cbr1-like_FAD-bd_dom"/>
</dbReference>
<dbReference type="PANTHER" id="PTHR47354:SF5">
    <property type="entry name" value="PROTEIN RFBI"/>
    <property type="match status" value="1"/>
</dbReference>
<dbReference type="InterPro" id="IPR039261">
    <property type="entry name" value="FNR_nucleotide-bd"/>
</dbReference>
<dbReference type="EMBL" id="CP060394">
    <property type="protein sequence ID" value="QNI32462.1"/>
    <property type="molecule type" value="Genomic_DNA"/>
</dbReference>
<dbReference type="PRINTS" id="PR00410">
    <property type="entry name" value="PHEHYDRXLASE"/>
</dbReference>
<dbReference type="SUPFAM" id="SSF52343">
    <property type="entry name" value="Ferredoxin reductase-like, C-terminal NADP-linked domain"/>
    <property type="match status" value="1"/>
</dbReference>
<dbReference type="InterPro" id="IPR001433">
    <property type="entry name" value="OxRdtase_FAD/NAD-bd"/>
</dbReference>